<gene>
    <name evidence="2" type="ORF">C1I63_05220</name>
</gene>
<dbReference type="Proteomes" id="UP000241085">
    <property type="component" value="Unassembled WGS sequence"/>
</dbReference>
<dbReference type="RefSeq" id="WP_107574027.1">
    <property type="nucleotide sequence ID" value="NZ_PZPL01000001.1"/>
</dbReference>
<evidence type="ECO:0000256" key="1">
    <source>
        <dbReference type="SAM" id="Phobius"/>
    </source>
</evidence>
<reference evidence="2 3" key="1">
    <citation type="submission" date="2018-03" db="EMBL/GenBank/DDBJ databases">
        <title>Bacteriophage NCPPB3778 and a type I-E CRISPR drive the evolution of the US Biological Select Agent, Rathayibacter toxicus.</title>
        <authorList>
            <person name="Davis E.W.II."/>
            <person name="Tabima J.F."/>
            <person name="Weisberg A.J."/>
            <person name="Dantas Lopes L."/>
            <person name="Wiseman M.S."/>
            <person name="Wiseman M.S."/>
            <person name="Pupko T."/>
            <person name="Belcher M.S."/>
            <person name="Sechler A.J."/>
            <person name="Tancos M.A."/>
            <person name="Schroeder B.K."/>
            <person name="Murray T.D."/>
            <person name="Luster D.G."/>
            <person name="Schneider W.L."/>
            <person name="Rogers E."/>
            <person name="Andreote F.D."/>
            <person name="Grunwald N.J."/>
            <person name="Putnam M.L."/>
            <person name="Chang J.H."/>
        </authorList>
    </citation>
    <scope>NUCLEOTIDE SEQUENCE [LARGE SCALE GENOMIC DNA]</scope>
    <source>
        <strain evidence="2 3">DSM 15933</strain>
    </source>
</reference>
<evidence type="ECO:0000313" key="3">
    <source>
        <dbReference type="Proteomes" id="UP000241085"/>
    </source>
</evidence>
<feature type="transmembrane region" description="Helical" evidence="1">
    <location>
        <begin position="12"/>
        <end position="40"/>
    </location>
</feature>
<comment type="caution">
    <text evidence="2">The sequence shown here is derived from an EMBL/GenBank/DDBJ whole genome shotgun (WGS) entry which is preliminary data.</text>
</comment>
<feature type="transmembrane region" description="Helical" evidence="1">
    <location>
        <begin position="80"/>
        <end position="104"/>
    </location>
</feature>
<organism evidence="2 3">
    <name type="scientific">Rathayibacter caricis DSM 15933</name>
    <dbReference type="NCBI Taxonomy" id="1328867"/>
    <lineage>
        <taxon>Bacteria</taxon>
        <taxon>Bacillati</taxon>
        <taxon>Actinomycetota</taxon>
        <taxon>Actinomycetes</taxon>
        <taxon>Micrococcales</taxon>
        <taxon>Microbacteriaceae</taxon>
        <taxon>Rathayibacter</taxon>
    </lineage>
</organism>
<accession>A0A2T4US12</accession>
<evidence type="ECO:0000313" key="2">
    <source>
        <dbReference type="EMBL" id="PTL72305.1"/>
    </source>
</evidence>
<keyword evidence="3" id="KW-1185">Reference proteome</keyword>
<protein>
    <submittedName>
        <fullName evidence="2">Uncharacterized protein</fullName>
    </submittedName>
</protein>
<dbReference type="AlphaFoldDB" id="A0A2T4US12"/>
<sequence>MTERSDSRGDPFTMATLAAGLGVAGLLVTALWCAAVYLIGDRVNGALLLLAWFVDLLALVFGLLVIGVSSGRAWVGVKRGIVALLPTVALVFSPLLVAAAALLLQPSA</sequence>
<keyword evidence="1" id="KW-0472">Membrane</keyword>
<feature type="transmembrane region" description="Helical" evidence="1">
    <location>
        <begin position="46"/>
        <end position="68"/>
    </location>
</feature>
<keyword evidence="1" id="KW-1133">Transmembrane helix</keyword>
<proteinExistence type="predicted"/>
<keyword evidence="1" id="KW-0812">Transmembrane</keyword>
<name>A0A2T4US12_9MICO</name>
<dbReference type="EMBL" id="PZPL01000001">
    <property type="protein sequence ID" value="PTL72305.1"/>
    <property type="molecule type" value="Genomic_DNA"/>
</dbReference>